<name>A0A182TE64_9DIPT</name>
<evidence type="ECO:0000256" key="2">
    <source>
        <dbReference type="ARBA" id="ARBA00001927"/>
    </source>
</evidence>
<dbReference type="GO" id="GO:0051538">
    <property type="term" value="F:3 iron, 4 sulfur cluster binding"/>
    <property type="evidence" value="ECO:0007669"/>
    <property type="project" value="UniProtKB-KW"/>
</dbReference>
<dbReference type="GO" id="GO:0019676">
    <property type="term" value="P:ammonia assimilation cycle"/>
    <property type="evidence" value="ECO:0007669"/>
    <property type="project" value="TreeGrafter"/>
</dbReference>
<evidence type="ECO:0000256" key="16">
    <source>
        <dbReference type="SAM" id="MobiDB-lite"/>
    </source>
</evidence>
<evidence type="ECO:0000256" key="14">
    <source>
        <dbReference type="ARBA" id="ARBA00037928"/>
    </source>
</evidence>
<evidence type="ECO:0000256" key="13">
    <source>
        <dbReference type="ARBA" id="ARBA00023291"/>
    </source>
</evidence>
<dbReference type="Pfam" id="PF00310">
    <property type="entry name" value="GATase_2"/>
    <property type="match status" value="1"/>
</dbReference>
<feature type="region of interest" description="Disordered" evidence="16">
    <location>
        <begin position="24"/>
        <end position="51"/>
    </location>
</feature>
<comment type="cofactor">
    <cofactor evidence="2">
        <name>[3Fe-4S] cluster</name>
        <dbReference type="ChEBI" id="CHEBI:21137"/>
    </cofactor>
</comment>
<evidence type="ECO:0000256" key="8">
    <source>
        <dbReference type="ARBA" id="ARBA00022962"/>
    </source>
</evidence>
<keyword evidence="9" id="KW-0560">Oxidoreductase</keyword>
<dbReference type="PROSITE" id="PS51278">
    <property type="entry name" value="GATASE_TYPE_2"/>
    <property type="match status" value="1"/>
</dbReference>
<comment type="cofactor">
    <cofactor evidence="1">
        <name>FMN</name>
        <dbReference type="ChEBI" id="CHEBI:58210"/>
    </cofactor>
</comment>
<dbReference type="InterPro" id="IPR050711">
    <property type="entry name" value="ET-N_metabolism_enzyme"/>
</dbReference>
<dbReference type="Proteomes" id="UP000075902">
    <property type="component" value="Unassembled WGS sequence"/>
</dbReference>
<dbReference type="PANTHER" id="PTHR11938:SF133">
    <property type="entry name" value="GLUTAMATE SYNTHASE (NADH)"/>
    <property type="match status" value="1"/>
</dbReference>
<keyword evidence="13" id="KW-0003">3Fe-4S</keyword>
<keyword evidence="11" id="KW-0411">Iron-sulfur</keyword>
<reference evidence="19" key="1">
    <citation type="submission" date="2014-01" db="EMBL/GenBank/DDBJ databases">
        <title>The Genome Sequence of Anopheles melas CM1001059_A (V2).</title>
        <authorList>
            <consortium name="The Broad Institute Genomics Platform"/>
            <person name="Neafsey D.E."/>
            <person name="Besansky N."/>
            <person name="Howell P."/>
            <person name="Walton C."/>
            <person name="Young S.K."/>
            <person name="Zeng Q."/>
            <person name="Gargeya S."/>
            <person name="Fitzgerald M."/>
            <person name="Haas B."/>
            <person name="Abouelleil A."/>
            <person name="Allen A.W."/>
            <person name="Alvarado L."/>
            <person name="Arachchi H.M."/>
            <person name="Berlin A.M."/>
            <person name="Chapman S.B."/>
            <person name="Gainer-Dewar J."/>
            <person name="Goldberg J."/>
            <person name="Griggs A."/>
            <person name="Gujja S."/>
            <person name="Hansen M."/>
            <person name="Howarth C."/>
            <person name="Imamovic A."/>
            <person name="Ireland A."/>
            <person name="Larimer J."/>
            <person name="McCowan C."/>
            <person name="Murphy C."/>
            <person name="Pearson M."/>
            <person name="Poon T.W."/>
            <person name="Priest M."/>
            <person name="Roberts A."/>
            <person name="Saif S."/>
            <person name="Shea T."/>
            <person name="Sisk P."/>
            <person name="Sykes S."/>
            <person name="Wortman J."/>
            <person name="Nusbaum C."/>
            <person name="Birren B."/>
        </authorList>
    </citation>
    <scope>NUCLEOTIDE SEQUENCE [LARGE SCALE GENOMIC DNA]</scope>
    <source>
        <strain evidence="19">CM1001059</strain>
    </source>
</reference>
<keyword evidence="5" id="KW-0285">Flavoprotein</keyword>
<keyword evidence="7" id="KW-0479">Metal-binding</keyword>
<dbReference type="Gene3D" id="3.60.20.10">
    <property type="entry name" value="Glutamine Phosphoribosylpyrophosphate, subunit 1, domain 1"/>
    <property type="match status" value="1"/>
</dbReference>
<dbReference type="STRING" id="34690.A0A182TE64"/>
<evidence type="ECO:0000256" key="4">
    <source>
        <dbReference type="ARBA" id="ARBA00022605"/>
    </source>
</evidence>
<evidence type="ECO:0000259" key="17">
    <source>
        <dbReference type="PROSITE" id="PS51278"/>
    </source>
</evidence>
<dbReference type="GO" id="GO:0016041">
    <property type="term" value="F:glutamate synthase (ferredoxin) activity"/>
    <property type="evidence" value="ECO:0007669"/>
    <property type="project" value="UniProtKB-EC"/>
</dbReference>
<feature type="domain" description="Glutamine amidotransferase type-2" evidence="17">
    <location>
        <begin position="58"/>
        <end position="116"/>
    </location>
</feature>
<evidence type="ECO:0000256" key="1">
    <source>
        <dbReference type="ARBA" id="ARBA00001917"/>
    </source>
</evidence>
<keyword evidence="12" id="KW-0314">Glutamate biosynthesis</keyword>
<comment type="similarity">
    <text evidence="3">Belongs to the glutamate synthase family.</text>
</comment>
<dbReference type="VEuPathDB" id="VectorBase:AMEC000709"/>
<dbReference type="AlphaFoldDB" id="A0A182TE64"/>
<evidence type="ECO:0000256" key="11">
    <source>
        <dbReference type="ARBA" id="ARBA00023014"/>
    </source>
</evidence>
<keyword evidence="6" id="KW-0288">FMN</keyword>
<dbReference type="InterPro" id="IPR029055">
    <property type="entry name" value="Ntn_hydrolases_N"/>
</dbReference>
<accession>A0A182TE64</accession>
<evidence type="ECO:0000256" key="12">
    <source>
        <dbReference type="ARBA" id="ARBA00023164"/>
    </source>
</evidence>
<keyword evidence="19" id="KW-1185">Reference proteome</keyword>
<keyword evidence="8" id="KW-0315">Glutamine amidotransferase</keyword>
<organism evidence="18 19">
    <name type="scientific">Anopheles melas</name>
    <dbReference type="NCBI Taxonomy" id="34690"/>
    <lineage>
        <taxon>Eukaryota</taxon>
        <taxon>Metazoa</taxon>
        <taxon>Ecdysozoa</taxon>
        <taxon>Arthropoda</taxon>
        <taxon>Hexapoda</taxon>
        <taxon>Insecta</taxon>
        <taxon>Pterygota</taxon>
        <taxon>Neoptera</taxon>
        <taxon>Endopterygota</taxon>
        <taxon>Diptera</taxon>
        <taxon>Nematocera</taxon>
        <taxon>Culicoidea</taxon>
        <taxon>Culicidae</taxon>
        <taxon>Anophelinae</taxon>
        <taxon>Anopheles</taxon>
    </lineage>
</organism>
<dbReference type="InterPro" id="IPR017932">
    <property type="entry name" value="GATase_2_dom"/>
</dbReference>
<keyword evidence="10" id="KW-0408">Iron</keyword>
<evidence type="ECO:0000313" key="18">
    <source>
        <dbReference type="EnsemblMetazoa" id="AMEC000709-PA"/>
    </source>
</evidence>
<dbReference type="EC" id="1.4.7.1" evidence="15"/>
<evidence type="ECO:0000256" key="5">
    <source>
        <dbReference type="ARBA" id="ARBA00022630"/>
    </source>
</evidence>
<proteinExistence type="inferred from homology"/>
<dbReference type="GO" id="GO:0016040">
    <property type="term" value="F:glutamate synthase (NADH) activity"/>
    <property type="evidence" value="ECO:0007669"/>
    <property type="project" value="TreeGrafter"/>
</dbReference>
<reference evidence="18" key="2">
    <citation type="submission" date="2020-05" db="UniProtKB">
        <authorList>
            <consortium name="EnsemblMetazoa"/>
        </authorList>
    </citation>
    <scope>IDENTIFICATION</scope>
    <source>
        <strain evidence="18">CM1001059</strain>
    </source>
</reference>
<evidence type="ECO:0000256" key="9">
    <source>
        <dbReference type="ARBA" id="ARBA00023002"/>
    </source>
</evidence>
<evidence type="ECO:0000256" key="3">
    <source>
        <dbReference type="ARBA" id="ARBA00009716"/>
    </source>
</evidence>
<protein>
    <recommendedName>
        <fullName evidence="15">glutamate synthase (ferredoxin)</fullName>
        <ecNumber evidence="15">1.4.7.1</ecNumber>
    </recommendedName>
</protein>
<sequence length="116" mass="12578">MAPPNNECSYEVINNVATATEELAQQRSTENDASKTQMDWETPGAQGLYDPQNEHEACGVGFIVSIEGKPNHKILRDAQTLSIRMNHRGACACDNDTGDGAGVCTSIPHDLYAKEL</sequence>
<evidence type="ECO:0000256" key="6">
    <source>
        <dbReference type="ARBA" id="ARBA00022643"/>
    </source>
</evidence>
<dbReference type="GO" id="GO:0046872">
    <property type="term" value="F:metal ion binding"/>
    <property type="evidence" value="ECO:0007669"/>
    <property type="project" value="UniProtKB-KW"/>
</dbReference>
<comment type="pathway">
    <text evidence="14">Amino-acid biosynthesis; L-glutamate biosynthesis via GLT pathway; L-glutamate from 2-oxoglutarate and L-glutamine (ferredoxin route): step 1/1.</text>
</comment>
<dbReference type="EnsemblMetazoa" id="AMEC000709-RA">
    <property type="protein sequence ID" value="AMEC000709-PA"/>
    <property type="gene ID" value="AMEC000709"/>
</dbReference>
<dbReference type="SUPFAM" id="SSF56235">
    <property type="entry name" value="N-terminal nucleophile aminohydrolases (Ntn hydrolases)"/>
    <property type="match status" value="1"/>
</dbReference>
<evidence type="ECO:0000313" key="19">
    <source>
        <dbReference type="Proteomes" id="UP000075902"/>
    </source>
</evidence>
<evidence type="ECO:0000256" key="15">
    <source>
        <dbReference type="ARBA" id="ARBA00039085"/>
    </source>
</evidence>
<dbReference type="PANTHER" id="PTHR11938">
    <property type="entry name" value="FAD NADPH DEHYDROGENASE/OXIDOREDUCTASE"/>
    <property type="match status" value="1"/>
</dbReference>
<keyword evidence="4" id="KW-0028">Amino-acid biosynthesis</keyword>
<evidence type="ECO:0000256" key="7">
    <source>
        <dbReference type="ARBA" id="ARBA00022723"/>
    </source>
</evidence>
<dbReference type="GO" id="GO:0006537">
    <property type="term" value="P:glutamate biosynthetic process"/>
    <property type="evidence" value="ECO:0007669"/>
    <property type="project" value="UniProtKB-KW"/>
</dbReference>
<evidence type="ECO:0000256" key="10">
    <source>
        <dbReference type="ARBA" id="ARBA00023004"/>
    </source>
</evidence>